<evidence type="ECO:0000256" key="1">
    <source>
        <dbReference type="ARBA" id="ARBA00002175"/>
    </source>
</evidence>
<dbReference type="STRING" id="7375.A0A0L0C3R2"/>
<evidence type="ECO:0000256" key="9">
    <source>
        <dbReference type="ARBA" id="ARBA00023128"/>
    </source>
</evidence>
<evidence type="ECO:0000313" key="12">
    <source>
        <dbReference type="Proteomes" id="UP000037069"/>
    </source>
</evidence>
<dbReference type="GO" id="GO:0051536">
    <property type="term" value="F:iron-sulfur cluster binding"/>
    <property type="evidence" value="ECO:0007669"/>
    <property type="project" value="UniProtKB-KW"/>
</dbReference>
<proteinExistence type="inferred from homology"/>
<sequence>MENNIPILTDTEAETSMEQDFEEKIPARVSNATVHNATKSLFNITFENLEEQKHESVEFKDHERRLQQEMKDWKSFLFQAYKDLKESKQKHPVVDKTILSHEKRDYLERADCLQNFIRESIEFRQQASLFLDYDYAEYMEIVDNLETLCDHRLQVPHPKALMAKADPSSSKINDFVPPFSINFDSDFFALPNVRENPNNADMPPTKPKNAAAASLNFCFNTNKMSKIIFNAIKNSRNISNNINKIASSHVVAKRYLMQTVSVTAATAHNKSSLLETPKNKQILQNFQRSMFIQTQDTPNPDSLKFLPGVEVLGKGSTYDFPSVSAAYCSPLAKLLFRIEGVRAVFFGADFITISKQEEAEWAVIKPEVFAVIMDFFASGLPILNEAKPNTDTQIEDDDDDVVMMIKELLDSRIRPTVQEDGGDIIFMGYQDGIVKLKMQGSCSSCPSSIVTLKNGVENMLQFYVPEVQGVEQVFDEVDKIVDKEFEKFEKNLKVKDGATTDSKQ</sequence>
<evidence type="ECO:0000256" key="4">
    <source>
        <dbReference type="ARBA" id="ARBA00018782"/>
    </source>
</evidence>
<dbReference type="GO" id="GO:0005739">
    <property type="term" value="C:mitochondrion"/>
    <property type="evidence" value="ECO:0007669"/>
    <property type="project" value="UniProtKB-SubCell"/>
</dbReference>
<dbReference type="InterPro" id="IPR014824">
    <property type="entry name" value="Nfu/NifU_N"/>
</dbReference>
<dbReference type="Pfam" id="PF08712">
    <property type="entry name" value="Nfu_N"/>
    <property type="match status" value="1"/>
</dbReference>
<evidence type="ECO:0000259" key="10">
    <source>
        <dbReference type="SMART" id="SM00932"/>
    </source>
</evidence>
<dbReference type="FunFam" id="3.30.1370.70:FF:000002">
    <property type="entry name" value="NFU1 iron-sulfur cluster scaffold homolog, mitochondrial"/>
    <property type="match status" value="1"/>
</dbReference>
<evidence type="ECO:0000256" key="7">
    <source>
        <dbReference type="ARBA" id="ARBA00023004"/>
    </source>
</evidence>
<dbReference type="OrthoDB" id="565552at2759"/>
<dbReference type="Pfam" id="PF01106">
    <property type="entry name" value="NifU"/>
    <property type="match status" value="1"/>
</dbReference>
<keyword evidence="7" id="KW-0408">Iron</keyword>
<keyword evidence="8" id="KW-0411">Iron-sulfur</keyword>
<reference evidence="11 12" key="1">
    <citation type="journal article" date="2015" name="Nat. Commun.">
        <title>Lucilia cuprina genome unlocks parasitic fly biology to underpin future interventions.</title>
        <authorList>
            <person name="Anstead C.A."/>
            <person name="Korhonen P.K."/>
            <person name="Young N.D."/>
            <person name="Hall R.S."/>
            <person name="Jex A.R."/>
            <person name="Murali S.C."/>
            <person name="Hughes D.S."/>
            <person name="Lee S.F."/>
            <person name="Perry T."/>
            <person name="Stroehlein A.J."/>
            <person name="Ansell B.R."/>
            <person name="Breugelmans B."/>
            <person name="Hofmann A."/>
            <person name="Qu J."/>
            <person name="Dugan S."/>
            <person name="Lee S.L."/>
            <person name="Chao H."/>
            <person name="Dinh H."/>
            <person name="Han Y."/>
            <person name="Doddapaneni H.V."/>
            <person name="Worley K.C."/>
            <person name="Muzny D.M."/>
            <person name="Ioannidis P."/>
            <person name="Waterhouse R.M."/>
            <person name="Zdobnov E.M."/>
            <person name="James P.J."/>
            <person name="Bagnall N.H."/>
            <person name="Kotze A.C."/>
            <person name="Gibbs R.A."/>
            <person name="Richards S."/>
            <person name="Batterham P."/>
            <person name="Gasser R.B."/>
        </authorList>
    </citation>
    <scope>NUCLEOTIDE SEQUENCE [LARGE SCALE GENOMIC DNA]</scope>
    <source>
        <strain evidence="11 12">LS</strain>
        <tissue evidence="11">Full body</tissue>
    </source>
</reference>
<evidence type="ECO:0000256" key="6">
    <source>
        <dbReference type="ARBA" id="ARBA00022946"/>
    </source>
</evidence>
<keyword evidence="6" id="KW-0809">Transit peptide</keyword>
<accession>A0A0L0C3R2</accession>
<keyword evidence="5" id="KW-0479">Metal-binding</keyword>
<comment type="similarity">
    <text evidence="3">Belongs to the NifU family.</text>
</comment>
<dbReference type="SMART" id="SM00932">
    <property type="entry name" value="Nfu_N"/>
    <property type="match status" value="1"/>
</dbReference>
<dbReference type="InterPro" id="IPR036498">
    <property type="entry name" value="Nfu/NifU_N_sf"/>
</dbReference>
<dbReference type="SUPFAM" id="SSF117916">
    <property type="entry name" value="Fe-S cluster assembly (FSCA) domain-like"/>
    <property type="match status" value="1"/>
</dbReference>
<comment type="caution">
    <text evidence="11">The sequence shown here is derived from an EMBL/GenBank/DDBJ whole genome shotgun (WGS) entry which is preliminary data.</text>
</comment>
<keyword evidence="12" id="KW-1185">Reference proteome</keyword>
<dbReference type="PANTHER" id="PTHR11178:SF1">
    <property type="entry name" value="NFU1 IRON-SULFUR CLUSTER SCAFFOLD HOMOLOG, MITOCHONDRIAL"/>
    <property type="match status" value="1"/>
</dbReference>
<evidence type="ECO:0000256" key="2">
    <source>
        <dbReference type="ARBA" id="ARBA00004173"/>
    </source>
</evidence>
<dbReference type="FunFam" id="3.30.300.130:FF:000001">
    <property type="entry name" value="NFU1 iron-sulfur cluster scaffold"/>
    <property type="match status" value="1"/>
</dbReference>
<protein>
    <recommendedName>
        <fullName evidence="4">NFU1 iron-sulfur cluster scaffold homolog, mitochondrial</fullName>
    </recommendedName>
</protein>
<comment type="subcellular location">
    <subcellularLocation>
        <location evidence="2">Mitochondrion</location>
    </subcellularLocation>
</comment>
<feature type="domain" description="Scaffold protein Nfu/NifU N-terminal" evidence="10">
    <location>
        <begin position="292"/>
        <end position="379"/>
    </location>
</feature>
<dbReference type="Gene3D" id="3.30.300.130">
    <property type="entry name" value="Fe-S cluster assembly (FSCA)"/>
    <property type="match status" value="1"/>
</dbReference>
<dbReference type="PANTHER" id="PTHR11178">
    <property type="entry name" value="IRON-SULFUR CLUSTER SCAFFOLD PROTEIN NFU-RELATED"/>
    <property type="match status" value="1"/>
</dbReference>
<dbReference type="Gene3D" id="3.30.1370.70">
    <property type="entry name" value="Scaffold protein Nfu/NifU, N-terminal domain"/>
    <property type="match status" value="1"/>
</dbReference>
<organism evidence="11 12">
    <name type="scientific">Lucilia cuprina</name>
    <name type="common">Green bottle fly</name>
    <name type="synonym">Australian sheep blowfly</name>
    <dbReference type="NCBI Taxonomy" id="7375"/>
    <lineage>
        <taxon>Eukaryota</taxon>
        <taxon>Metazoa</taxon>
        <taxon>Ecdysozoa</taxon>
        <taxon>Arthropoda</taxon>
        <taxon>Hexapoda</taxon>
        <taxon>Insecta</taxon>
        <taxon>Pterygota</taxon>
        <taxon>Neoptera</taxon>
        <taxon>Endopterygota</taxon>
        <taxon>Diptera</taxon>
        <taxon>Brachycera</taxon>
        <taxon>Muscomorpha</taxon>
        <taxon>Oestroidea</taxon>
        <taxon>Calliphoridae</taxon>
        <taxon>Luciliinae</taxon>
        <taxon>Lucilia</taxon>
    </lineage>
</organism>
<dbReference type="InterPro" id="IPR034904">
    <property type="entry name" value="FSCA_dom_sf"/>
</dbReference>
<dbReference type="Proteomes" id="UP000037069">
    <property type="component" value="Unassembled WGS sequence"/>
</dbReference>
<dbReference type="EMBL" id="JRES01000948">
    <property type="protein sequence ID" value="KNC26887.1"/>
    <property type="molecule type" value="Genomic_DNA"/>
</dbReference>
<name>A0A0L0C3R2_LUCCU</name>
<dbReference type="SUPFAM" id="SSF110836">
    <property type="entry name" value="Hypothetical protein SAV1430"/>
    <property type="match status" value="1"/>
</dbReference>
<dbReference type="InterPro" id="IPR001075">
    <property type="entry name" value="NIF_FeS_clus_asmbl_NifU_C"/>
</dbReference>
<dbReference type="GO" id="GO:0005506">
    <property type="term" value="F:iron ion binding"/>
    <property type="evidence" value="ECO:0007669"/>
    <property type="project" value="InterPro"/>
</dbReference>
<evidence type="ECO:0000256" key="8">
    <source>
        <dbReference type="ARBA" id="ARBA00023014"/>
    </source>
</evidence>
<evidence type="ECO:0000313" key="11">
    <source>
        <dbReference type="EMBL" id="KNC26887.1"/>
    </source>
</evidence>
<dbReference type="GO" id="GO:0016226">
    <property type="term" value="P:iron-sulfur cluster assembly"/>
    <property type="evidence" value="ECO:0007669"/>
    <property type="project" value="InterPro"/>
</dbReference>
<evidence type="ECO:0000256" key="3">
    <source>
        <dbReference type="ARBA" id="ARBA00006420"/>
    </source>
</evidence>
<evidence type="ECO:0000256" key="5">
    <source>
        <dbReference type="ARBA" id="ARBA00022723"/>
    </source>
</evidence>
<comment type="function">
    <text evidence="1">Molecular scaffold for [Fe-S] cluster assembly of mitochondrial iron-sulfur proteins.</text>
</comment>
<dbReference type="AlphaFoldDB" id="A0A0L0C3R2"/>
<gene>
    <name evidence="11" type="ORF">FF38_10959</name>
</gene>
<keyword evidence="9" id="KW-0496">Mitochondrion</keyword>